<dbReference type="Proteomes" id="UP000266743">
    <property type="component" value="Chromosome 7"/>
</dbReference>
<name>A0A3L6L506_9TRYP</name>
<evidence type="ECO:0000313" key="1">
    <source>
        <dbReference type="EMBL" id="RHW71723.1"/>
    </source>
</evidence>
<protein>
    <submittedName>
        <fullName evidence="1">Uncharacterized protein</fullName>
    </submittedName>
</protein>
<dbReference type="EMBL" id="QSBY01000007">
    <property type="protein sequence ID" value="RHW71723.1"/>
    <property type="molecule type" value="Genomic_DNA"/>
</dbReference>
<gene>
    <name evidence="1" type="ORF">DPX39_070074200</name>
</gene>
<dbReference type="AlphaFoldDB" id="A0A3L6L506"/>
<evidence type="ECO:0000313" key="2">
    <source>
        <dbReference type="Proteomes" id="UP000266743"/>
    </source>
</evidence>
<comment type="caution">
    <text evidence="1">The sequence shown here is derived from an EMBL/GenBank/DDBJ whole genome shotgun (WGS) entry which is preliminary data.</text>
</comment>
<accession>A0A3L6L506</accession>
<proteinExistence type="predicted"/>
<reference evidence="1 2" key="1">
    <citation type="submission" date="2018-09" db="EMBL/GenBank/DDBJ databases">
        <title>whole genome sequence of T. equiperdum IVM-t1 strain.</title>
        <authorList>
            <person name="Suganuma K."/>
        </authorList>
    </citation>
    <scope>NUCLEOTIDE SEQUENCE [LARGE SCALE GENOMIC DNA]</scope>
    <source>
        <strain evidence="1 2">IVM-t1</strain>
    </source>
</reference>
<sequence>MPVANEASSFNVLYALNKCNPKRRRWMNGWLYVNFDRATLVDGISRKAVGVASGTGLLPNKVFKMMVEADNGAAWEMGTEVVIGQYITQIEGTTRLHLIPYTLFSGVDCIDDNAAEEVSSVELAGSSVTSRVVNVTAGFSATRADAPLSRRKTTEQLISELRGAYPQIFI</sequence>
<organism evidence="1 2">
    <name type="scientific">Trypanosoma brucei equiperdum</name>
    <dbReference type="NCBI Taxonomy" id="630700"/>
    <lineage>
        <taxon>Eukaryota</taxon>
        <taxon>Discoba</taxon>
        <taxon>Euglenozoa</taxon>
        <taxon>Kinetoplastea</taxon>
        <taxon>Metakinetoplastina</taxon>
        <taxon>Trypanosomatida</taxon>
        <taxon>Trypanosomatidae</taxon>
        <taxon>Trypanosoma</taxon>
    </lineage>
</organism>